<protein>
    <recommendedName>
        <fullName evidence="4">GDSL esterase/lipase</fullName>
    </recommendedName>
</protein>
<dbReference type="Gene3D" id="3.40.50.1110">
    <property type="entry name" value="SGNH hydrolase"/>
    <property type="match status" value="1"/>
</dbReference>
<dbReference type="InterPro" id="IPR036514">
    <property type="entry name" value="SGNH_hydro_sf"/>
</dbReference>
<dbReference type="OrthoDB" id="851583at2759"/>
<evidence type="ECO:0008006" key="4">
    <source>
        <dbReference type="Google" id="ProtNLM"/>
    </source>
</evidence>
<dbReference type="EMBL" id="JABCRI010000014">
    <property type="protein sequence ID" value="KAF8393787.1"/>
    <property type="molecule type" value="Genomic_DNA"/>
</dbReference>
<dbReference type="PANTHER" id="PTHR47481">
    <property type="match status" value="1"/>
</dbReference>
<name>A0A834YYB1_TETSI</name>
<feature type="region of interest" description="Disordered" evidence="1">
    <location>
        <begin position="172"/>
        <end position="209"/>
    </location>
</feature>
<reference evidence="2 3" key="1">
    <citation type="submission" date="2020-04" db="EMBL/GenBank/DDBJ databases">
        <title>Plant Genome Project.</title>
        <authorList>
            <person name="Zhang R.-G."/>
        </authorList>
    </citation>
    <scope>NUCLEOTIDE SEQUENCE [LARGE SCALE GENOMIC DNA]</scope>
    <source>
        <strain evidence="2">YNK0</strain>
        <tissue evidence="2">Leaf</tissue>
    </source>
</reference>
<sequence length="305" mass="34332">MTTRSRTGSIRSKQFPDFQAHKATKYPPQMFHITISESEPSCYRKAASDPRFANQSRAHVSHIKQQLQNLRQGSKSCSDYLQFAKGMADQLAVIGKPLDDEDLISSITNGLNPSFIHFVTNLAFATREKLLSFDDFQDMLLNHEMLLNNHQVAAPDVSTFALFAHKTSPHNFKNKGSYQSNSRQQPHNNHYAKPNGFPAFRSQQENHSHGAPRFNNAASGFFNNKTRFSGGSLAACCGVGGPYNYNQWIQCGDRGARVYADPSLYANWDGQHMTEAAYQIIASYILEPFKERLSPASNVEHPYYK</sequence>
<evidence type="ECO:0000313" key="3">
    <source>
        <dbReference type="Proteomes" id="UP000655225"/>
    </source>
</evidence>
<organism evidence="2 3">
    <name type="scientific">Tetracentron sinense</name>
    <name type="common">Spur-leaf</name>
    <dbReference type="NCBI Taxonomy" id="13715"/>
    <lineage>
        <taxon>Eukaryota</taxon>
        <taxon>Viridiplantae</taxon>
        <taxon>Streptophyta</taxon>
        <taxon>Embryophyta</taxon>
        <taxon>Tracheophyta</taxon>
        <taxon>Spermatophyta</taxon>
        <taxon>Magnoliopsida</taxon>
        <taxon>Trochodendrales</taxon>
        <taxon>Trochodendraceae</taxon>
        <taxon>Tetracentron</taxon>
    </lineage>
</organism>
<dbReference type="PANTHER" id="PTHR47481:SF22">
    <property type="entry name" value="RETROTRANSPOSON GAG DOMAIN-CONTAINING PROTEIN"/>
    <property type="match status" value="1"/>
</dbReference>
<feature type="compositionally biased region" description="Polar residues" evidence="1">
    <location>
        <begin position="172"/>
        <end position="188"/>
    </location>
</feature>
<evidence type="ECO:0000256" key="1">
    <source>
        <dbReference type="SAM" id="MobiDB-lite"/>
    </source>
</evidence>
<feature type="compositionally biased region" description="Polar residues" evidence="1">
    <location>
        <begin position="1"/>
        <end position="12"/>
    </location>
</feature>
<evidence type="ECO:0000313" key="2">
    <source>
        <dbReference type="EMBL" id="KAF8393787.1"/>
    </source>
</evidence>
<dbReference type="Proteomes" id="UP000655225">
    <property type="component" value="Unassembled WGS sequence"/>
</dbReference>
<feature type="region of interest" description="Disordered" evidence="1">
    <location>
        <begin position="1"/>
        <end position="21"/>
    </location>
</feature>
<proteinExistence type="predicted"/>
<gene>
    <name evidence="2" type="ORF">HHK36_019985</name>
</gene>
<keyword evidence="3" id="KW-1185">Reference proteome</keyword>
<comment type="caution">
    <text evidence="2">The sequence shown here is derived from an EMBL/GenBank/DDBJ whole genome shotgun (WGS) entry which is preliminary data.</text>
</comment>
<accession>A0A834YYB1</accession>
<dbReference type="AlphaFoldDB" id="A0A834YYB1"/>